<protein>
    <submittedName>
        <fullName evidence="1">Uncharacterized protein</fullName>
    </submittedName>
</protein>
<evidence type="ECO:0000313" key="1">
    <source>
        <dbReference type="EMBL" id="KAL3320838.1"/>
    </source>
</evidence>
<dbReference type="Proteomes" id="UP001626550">
    <property type="component" value="Unassembled WGS sequence"/>
</dbReference>
<comment type="caution">
    <text evidence="1">The sequence shown here is derived from an EMBL/GenBank/DDBJ whole genome shotgun (WGS) entry which is preliminary data.</text>
</comment>
<dbReference type="EMBL" id="JBJKFK010000025">
    <property type="protein sequence ID" value="KAL3320838.1"/>
    <property type="molecule type" value="Genomic_DNA"/>
</dbReference>
<proteinExistence type="predicted"/>
<evidence type="ECO:0000313" key="2">
    <source>
        <dbReference type="Proteomes" id="UP001626550"/>
    </source>
</evidence>
<reference evidence="1 2" key="1">
    <citation type="submission" date="2024-11" db="EMBL/GenBank/DDBJ databases">
        <title>Adaptive evolution of stress response genes in parasites aligns with host niche diversity.</title>
        <authorList>
            <person name="Hahn C."/>
            <person name="Resl P."/>
        </authorList>
    </citation>
    <scope>NUCLEOTIDE SEQUENCE [LARGE SCALE GENOMIC DNA]</scope>
    <source>
        <strain evidence="1">EGGRZ-B1_66</strain>
        <tissue evidence="1">Body</tissue>
    </source>
</reference>
<name>A0ABD2QMU0_9PLAT</name>
<gene>
    <name evidence="1" type="ORF">Ciccas_000465</name>
</gene>
<organism evidence="1 2">
    <name type="scientific">Cichlidogyrus casuarinus</name>
    <dbReference type="NCBI Taxonomy" id="1844966"/>
    <lineage>
        <taxon>Eukaryota</taxon>
        <taxon>Metazoa</taxon>
        <taxon>Spiralia</taxon>
        <taxon>Lophotrochozoa</taxon>
        <taxon>Platyhelminthes</taxon>
        <taxon>Monogenea</taxon>
        <taxon>Monopisthocotylea</taxon>
        <taxon>Dactylogyridea</taxon>
        <taxon>Ancyrocephalidae</taxon>
        <taxon>Cichlidogyrus</taxon>
    </lineage>
</organism>
<dbReference type="AlphaFoldDB" id="A0ABD2QMU0"/>
<accession>A0ABD2QMU0</accession>
<sequence>MLSLNKQARVWCGISKANSLNAHTSQVVLAANENRIFLEPLLNWKDKRTNIDPTICDQIPPILLNKPC</sequence>
<keyword evidence="2" id="KW-1185">Reference proteome</keyword>